<dbReference type="OrthoDB" id="143284at2"/>
<organism evidence="2 3">
    <name type="scientific">Pseudomonas mandelii JR-1</name>
    <dbReference type="NCBI Taxonomy" id="1147786"/>
    <lineage>
        <taxon>Bacteria</taxon>
        <taxon>Pseudomonadati</taxon>
        <taxon>Pseudomonadota</taxon>
        <taxon>Gammaproteobacteria</taxon>
        <taxon>Pseudomonadales</taxon>
        <taxon>Pseudomonadaceae</taxon>
        <taxon>Pseudomonas</taxon>
    </lineage>
</organism>
<dbReference type="Gene3D" id="3.30.420.40">
    <property type="match status" value="2"/>
</dbReference>
<protein>
    <recommendedName>
        <fullName evidence="1">Actin-like protein N-terminal domain-containing protein</fullName>
    </recommendedName>
</protein>
<sequence>MATKQKGTQPFVVGLDIGYSNVKRVSGYADDNDPEVVVRPAQAAPMSSLNGNATLKEGEHYVHVNNVPWVGFVSPGRAGVKRELHADYPATDLYRALFNASISDACKDGRTEIDHLITGLPVNQSRNPDLVERLTKQLSGTHVVAPKREITVHKVTVLPQPVGILNHIYAYHPDAEILDESVVLVLDPGFFSVDWVVFRRGDIVRDSSDSSMDAMSALLDAVNAEIAKDFGGNGPGRDKIEIALQSGKQYVYLYGDAVELAPYIQRASSVVAPKALLNMKQQMRFLEGEAIDYVLSGGGGGEYYLEAAKDVFPRSKVLSPPAPVAPVASVAYGYFLQHQ</sequence>
<dbReference type="RefSeq" id="WP_010466336.1">
    <property type="nucleotide sequence ID" value="NZ_CP005961.1"/>
</dbReference>
<dbReference type="AlphaFoldDB" id="A0A024ELE1"/>
<dbReference type="Proteomes" id="UP000026913">
    <property type="component" value="Plasmid unnamed"/>
</dbReference>
<evidence type="ECO:0000313" key="2">
    <source>
        <dbReference type="EMBL" id="AHZ73597.1"/>
    </source>
</evidence>
<feature type="domain" description="Actin-like protein N-terminal" evidence="1">
    <location>
        <begin position="14"/>
        <end position="163"/>
    </location>
</feature>
<reference evidence="2 3" key="1">
    <citation type="journal article" date="2012" name="J. Bacteriol.">
        <title>Genome sequence of cold-adapted Pseudomonas mandelii strain JR-1.</title>
        <authorList>
            <person name="Jang S.H."/>
            <person name="Kim J."/>
            <person name="Kim J."/>
            <person name="Hong S."/>
            <person name="Lee C."/>
        </authorList>
    </citation>
    <scope>NUCLEOTIDE SEQUENCE [LARGE SCALE GENOMIC DNA]</scope>
    <source>
        <strain evidence="2 3">JR-1</strain>
        <plasmid evidence="3">Plasmid</plasmid>
    </source>
</reference>
<dbReference type="Pfam" id="PF17989">
    <property type="entry name" value="ALP_N"/>
    <property type="match status" value="1"/>
</dbReference>
<dbReference type="KEGG" id="pman:OU5_P0345"/>
<geneLocation type="plasmid" evidence="3"/>
<dbReference type="InterPro" id="IPR040607">
    <property type="entry name" value="ALP_N"/>
</dbReference>
<evidence type="ECO:0000259" key="1">
    <source>
        <dbReference type="Pfam" id="PF17989"/>
    </source>
</evidence>
<name>A0A024ELE1_9PSED</name>
<dbReference type="CDD" id="cd10227">
    <property type="entry name" value="ASKHA_NBD_ParM-like"/>
    <property type="match status" value="1"/>
</dbReference>
<dbReference type="InterPro" id="IPR043129">
    <property type="entry name" value="ATPase_NBD"/>
</dbReference>
<keyword evidence="2" id="KW-0614">Plasmid</keyword>
<gene>
    <name evidence="2" type="ORF">OU5_P0345</name>
</gene>
<proteinExistence type="predicted"/>
<evidence type="ECO:0000313" key="3">
    <source>
        <dbReference type="Proteomes" id="UP000026913"/>
    </source>
</evidence>
<dbReference type="EMBL" id="CP005961">
    <property type="protein sequence ID" value="AHZ73597.1"/>
    <property type="molecule type" value="Genomic_DNA"/>
</dbReference>
<accession>A0A024ELE1</accession>
<dbReference type="SUPFAM" id="SSF53067">
    <property type="entry name" value="Actin-like ATPase domain"/>
    <property type="match status" value="2"/>
</dbReference>
<dbReference type="HOGENOM" id="CLU_066433_0_0_6"/>